<dbReference type="AlphaFoldDB" id="A0A7Z7YJ90"/>
<reference evidence="1 2" key="1">
    <citation type="submission" date="2019-02" db="EMBL/GenBank/DDBJ databases">
        <title>Draft genome sequence of Escherichia albertii strain Mex-12/320a, isolated from an infant with diarrhea, harboring virulence genes associated with diarrheagenic strains of enteropathogenic E. coli.</title>
        <authorList>
            <person name="Maldonado-Puga S."/>
            <person name="Meza-Segura M."/>
            <person name="Zaidi M.B."/>
            <person name="Estrada-Garcia T."/>
        </authorList>
    </citation>
    <scope>NUCLEOTIDE SEQUENCE [LARGE SCALE GENOMIC DNA]</scope>
    <source>
        <strain evidence="1 2">Mex-12/320a</strain>
    </source>
</reference>
<gene>
    <name evidence="1" type="ORF">EYS06_20390</name>
</gene>
<evidence type="ECO:0008006" key="3">
    <source>
        <dbReference type="Google" id="ProtNLM"/>
    </source>
</evidence>
<proteinExistence type="predicted"/>
<dbReference type="EMBL" id="SIZV01000034">
    <property type="protein sequence ID" value="TBR48873.1"/>
    <property type="molecule type" value="Genomic_DNA"/>
</dbReference>
<dbReference type="AntiFam" id="ANF00065">
    <property type="entry name" value="Translation of REP sequence"/>
</dbReference>
<evidence type="ECO:0000313" key="2">
    <source>
        <dbReference type="Proteomes" id="UP000292187"/>
    </source>
</evidence>
<comment type="caution">
    <text evidence="1">The sequence shown here is derived from an EMBL/GenBank/DDBJ whole genome shotgun (WGS) entry which is preliminary data.</text>
</comment>
<protein>
    <recommendedName>
        <fullName evidence="3">4-phosphopantetheinyl transferase EntD</fullName>
    </recommendedName>
</protein>
<name>A0A7Z7YJ90_ESCAL</name>
<evidence type="ECO:0000313" key="1">
    <source>
        <dbReference type="EMBL" id="TBR48873.1"/>
    </source>
</evidence>
<accession>A0A7Z7YJ90</accession>
<sequence>MNGYILGGIRNQIADKVRFVHAGCGVNALSGLQNHENSIYCRSCVGLINVAHQAVWCLSSHSTTSADVVAIQITSISATDG</sequence>
<organism evidence="1 2">
    <name type="scientific">Escherichia albertii</name>
    <dbReference type="NCBI Taxonomy" id="208962"/>
    <lineage>
        <taxon>Bacteria</taxon>
        <taxon>Pseudomonadati</taxon>
        <taxon>Pseudomonadota</taxon>
        <taxon>Gammaproteobacteria</taxon>
        <taxon>Enterobacterales</taxon>
        <taxon>Enterobacteriaceae</taxon>
        <taxon>Escherichia</taxon>
    </lineage>
</organism>
<dbReference type="Proteomes" id="UP000292187">
    <property type="component" value="Unassembled WGS sequence"/>
</dbReference>